<proteinExistence type="predicted"/>
<accession>A0A261XUU7</accession>
<keyword evidence="1" id="KW-0812">Transmembrane</keyword>
<evidence type="ECO:0008006" key="4">
    <source>
        <dbReference type="Google" id="ProtNLM"/>
    </source>
</evidence>
<reference evidence="2 3" key="1">
    <citation type="journal article" date="2017" name="Mycologia">
        <title>Bifiguratus adelaidae, gen. et sp. nov., a new member of Mucoromycotina in endophytic and soil-dwelling habitats.</title>
        <authorList>
            <person name="Torres-Cruz T.J."/>
            <person name="Billingsley Tobias T.L."/>
            <person name="Almatruk M."/>
            <person name="Hesse C."/>
            <person name="Kuske C.R."/>
            <person name="Desiro A."/>
            <person name="Benucci G.M."/>
            <person name="Bonito G."/>
            <person name="Stajich J.E."/>
            <person name="Dunlap C."/>
            <person name="Arnold A.E."/>
            <person name="Porras-Alfaro A."/>
        </authorList>
    </citation>
    <scope>NUCLEOTIDE SEQUENCE [LARGE SCALE GENOMIC DNA]</scope>
    <source>
        <strain evidence="2 3">AZ0501</strain>
    </source>
</reference>
<protein>
    <recommendedName>
        <fullName evidence="4">Glycosyl transferase family 1 domain-containing protein</fullName>
    </recommendedName>
</protein>
<evidence type="ECO:0000256" key="1">
    <source>
        <dbReference type="SAM" id="Phobius"/>
    </source>
</evidence>
<evidence type="ECO:0000313" key="3">
    <source>
        <dbReference type="Proteomes" id="UP000242875"/>
    </source>
</evidence>
<dbReference type="EMBL" id="MVBO01000186">
    <property type="protein sequence ID" value="OZJ02129.1"/>
    <property type="molecule type" value="Genomic_DNA"/>
</dbReference>
<keyword evidence="3" id="KW-1185">Reference proteome</keyword>
<dbReference type="OrthoDB" id="549336at2759"/>
<sequence>MVTARPIRSRFVLLLIVVFTNLGLIGFFYHSQRSRNLAPWRLDAAAQVDRTKVAILNGNGAHDEVVVSFLYGLRQIQNLDVALYWDDPRYGIESIVSNYYEKLIKPMMVFVQDSAYYGDPDMVVMTSCDTYDLHRASPHLLEMANRNPNFRVMCVMHNPHATEHVDALLSALAEKSALHMVGLSSHVVDYVTGDMLPRLARDVNPIFANVSTTLFVPTFPYNVPHKCGSSETTDDKECRTSFVVQGLFESFRRDYSSLFEHLQSKLQHNETDWKDFQLQLLGQGSPFELQEPLSKHVTTRNNLPYLEYYYAIHHNVALLPAFGSDAYYEYKASSSVGAALLTGTPLVANKRLLDTYRHLSVDGVYHQEANESVIDTVDRIRKLHPAVMNEKRANASRMNERIILDNIRIWSEFVILHASEA</sequence>
<keyword evidence="1" id="KW-1133">Transmembrane helix</keyword>
<evidence type="ECO:0000313" key="2">
    <source>
        <dbReference type="EMBL" id="OZJ02129.1"/>
    </source>
</evidence>
<organism evidence="2 3">
    <name type="scientific">Bifiguratus adelaidae</name>
    <dbReference type="NCBI Taxonomy" id="1938954"/>
    <lineage>
        <taxon>Eukaryota</taxon>
        <taxon>Fungi</taxon>
        <taxon>Fungi incertae sedis</taxon>
        <taxon>Mucoromycota</taxon>
        <taxon>Mucoromycotina</taxon>
        <taxon>Endogonomycetes</taxon>
        <taxon>Endogonales</taxon>
        <taxon>Endogonales incertae sedis</taxon>
        <taxon>Bifiguratus</taxon>
    </lineage>
</organism>
<feature type="transmembrane region" description="Helical" evidence="1">
    <location>
        <begin position="12"/>
        <end position="29"/>
    </location>
</feature>
<name>A0A261XUU7_9FUNG</name>
<dbReference type="AlphaFoldDB" id="A0A261XUU7"/>
<dbReference type="Proteomes" id="UP000242875">
    <property type="component" value="Unassembled WGS sequence"/>
</dbReference>
<keyword evidence="1" id="KW-0472">Membrane</keyword>
<comment type="caution">
    <text evidence="2">The sequence shown here is derived from an EMBL/GenBank/DDBJ whole genome shotgun (WGS) entry which is preliminary data.</text>
</comment>
<gene>
    <name evidence="2" type="ORF">BZG36_04586</name>
</gene>